<proteinExistence type="predicted"/>
<dbReference type="EMBL" id="QWGA01000008">
    <property type="protein sequence ID" value="RIJ27551.1"/>
    <property type="molecule type" value="Genomic_DNA"/>
</dbReference>
<protein>
    <recommendedName>
        <fullName evidence="3">CD-NTase-associated protein 12/Pycsar effector protein TIR domain-containing protein</fullName>
    </recommendedName>
</protein>
<evidence type="ECO:0008006" key="3">
    <source>
        <dbReference type="Google" id="ProtNLM"/>
    </source>
</evidence>
<evidence type="ECO:0000313" key="1">
    <source>
        <dbReference type="EMBL" id="RIJ27551.1"/>
    </source>
</evidence>
<dbReference type="RefSeq" id="WP_119454928.1">
    <property type="nucleotide sequence ID" value="NZ_QWGA01000008.1"/>
</dbReference>
<dbReference type="Proteomes" id="UP000265845">
    <property type="component" value="Unassembled WGS sequence"/>
</dbReference>
<comment type="caution">
    <text evidence="1">The sequence shown here is derived from an EMBL/GenBank/DDBJ whole genome shotgun (WGS) entry which is preliminary data.</text>
</comment>
<gene>
    <name evidence="1" type="ORF">D1222_14245</name>
</gene>
<reference evidence="1 2" key="1">
    <citation type="submission" date="2018-08" db="EMBL/GenBank/DDBJ databases">
        <title>Henriciella mobilis sp. nov., isolated from seawater.</title>
        <authorList>
            <person name="Cheng H."/>
            <person name="Wu Y.-H."/>
            <person name="Xu X.-W."/>
            <person name="Guo L.-L."/>
        </authorList>
    </citation>
    <scope>NUCLEOTIDE SEQUENCE [LARGE SCALE GENOMIC DNA]</scope>
    <source>
        <strain evidence="1 2">CCUG67844</strain>
    </source>
</reference>
<sequence>MKVFWSWQSDLSNKSNRHLIKSAITGAIKQVELELEIKEAERLHLDHDTKGEPGAVDIVQALFRKISESNAFIADITPIFVTDRGKHSPNPNVLIELGFALHSVGFERTILVLNEAFGSSPNDLPFDLRNRRCITYNCPADATKSQIKSAKQYLVTQLSSALKLNLSHHQNSRKLVVEGKIGSKAIPRTLWAGYPEHITIGGAFPGEPDQNFIVPDGACSLSRFAPVSWNPKPLSAAKYSNLPMDEQVYCPAGGASNGSSGATEDGFVNIWFAGSNQVPEARGITKYFSEEGEFRSWSRMNSFGEGPVVAPTFALKHWWNFLRSAAKFGQKYGADLPVSLELALHGTNGAVTPGDFTYQKLRFRGNEMRHEDILKDWSIDTRKEIIRSAYNKVLDLILIDELAPKSFEKLLSNLGLVD</sequence>
<organism evidence="1 2">
    <name type="scientific">Henriciella algicola</name>
    <dbReference type="NCBI Taxonomy" id="1608422"/>
    <lineage>
        <taxon>Bacteria</taxon>
        <taxon>Pseudomonadati</taxon>
        <taxon>Pseudomonadota</taxon>
        <taxon>Alphaproteobacteria</taxon>
        <taxon>Hyphomonadales</taxon>
        <taxon>Hyphomonadaceae</taxon>
        <taxon>Henriciella</taxon>
    </lineage>
</organism>
<name>A0A399RAS7_9PROT</name>
<dbReference type="AlphaFoldDB" id="A0A399RAS7"/>
<keyword evidence="2" id="KW-1185">Reference proteome</keyword>
<evidence type="ECO:0000313" key="2">
    <source>
        <dbReference type="Proteomes" id="UP000265845"/>
    </source>
</evidence>
<accession>A0A399RAS7</accession>
<dbReference type="OrthoDB" id="8910972at2"/>